<dbReference type="InterPro" id="IPR020846">
    <property type="entry name" value="MFS_dom"/>
</dbReference>
<feature type="domain" description="Major facilitator superfamily (MFS) profile" evidence="7">
    <location>
        <begin position="36"/>
        <end position="452"/>
    </location>
</feature>
<dbReference type="SUPFAM" id="SSF103473">
    <property type="entry name" value="MFS general substrate transporter"/>
    <property type="match status" value="1"/>
</dbReference>
<dbReference type="PANTHER" id="PTHR23508:SF10">
    <property type="entry name" value="CARBOXYLIC ACID TRANSPORTER PROTEIN HOMOLOG"/>
    <property type="match status" value="1"/>
</dbReference>
<evidence type="ECO:0000256" key="6">
    <source>
        <dbReference type="SAM" id="Phobius"/>
    </source>
</evidence>
<protein>
    <submittedName>
        <fullName evidence="8">MFS transporter</fullName>
    </submittedName>
</protein>
<dbReference type="PROSITE" id="PS50850">
    <property type="entry name" value="MFS"/>
    <property type="match status" value="1"/>
</dbReference>
<feature type="transmembrane region" description="Helical" evidence="6">
    <location>
        <begin position="193"/>
        <end position="221"/>
    </location>
</feature>
<dbReference type="Proteomes" id="UP001500325">
    <property type="component" value="Unassembled WGS sequence"/>
</dbReference>
<evidence type="ECO:0000256" key="4">
    <source>
        <dbReference type="ARBA" id="ARBA00023136"/>
    </source>
</evidence>
<reference evidence="9" key="1">
    <citation type="journal article" date="2019" name="Int. J. Syst. Evol. Microbiol.">
        <title>The Global Catalogue of Microorganisms (GCM) 10K type strain sequencing project: providing services to taxonomists for standard genome sequencing and annotation.</title>
        <authorList>
            <consortium name="The Broad Institute Genomics Platform"/>
            <consortium name="The Broad Institute Genome Sequencing Center for Infectious Disease"/>
            <person name="Wu L."/>
            <person name="Ma J."/>
        </authorList>
    </citation>
    <scope>NUCLEOTIDE SEQUENCE [LARGE SCALE GENOMIC DNA]</scope>
    <source>
        <strain evidence="9">JCM 18055</strain>
    </source>
</reference>
<organism evidence="8 9">
    <name type="scientific">Pseudonocardia yuanmonensis</name>
    <dbReference type="NCBI Taxonomy" id="1095914"/>
    <lineage>
        <taxon>Bacteria</taxon>
        <taxon>Bacillati</taxon>
        <taxon>Actinomycetota</taxon>
        <taxon>Actinomycetes</taxon>
        <taxon>Pseudonocardiales</taxon>
        <taxon>Pseudonocardiaceae</taxon>
        <taxon>Pseudonocardia</taxon>
    </lineage>
</organism>
<feature type="transmembrane region" description="Helical" evidence="6">
    <location>
        <begin position="271"/>
        <end position="291"/>
    </location>
</feature>
<feature type="transmembrane region" description="Helical" evidence="6">
    <location>
        <begin position="311"/>
        <end position="330"/>
    </location>
</feature>
<comment type="subcellular location">
    <subcellularLocation>
        <location evidence="1">Cell membrane</location>
        <topology evidence="1">Multi-pass membrane protein</topology>
    </subcellularLocation>
</comment>
<evidence type="ECO:0000259" key="7">
    <source>
        <dbReference type="PROSITE" id="PS50850"/>
    </source>
</evidence>
<feature type="transmembrane region" description="Helical" evidence="6">
    <location>
        <begin position="363"/>
        <end position="385"/>
    </location>
</feature>
<keyword evidence="4 6" id="KW-0472">Membrane</keyword>
<dbReference type="InterPro" id="IPR011701">
    <property type="entry name" value="MFS"/>
</dbReference>
<dbReference type="InterPro" id="IPR005829">
    <property type="entry name" value="Sugar_transporter_CS"/>
</dbReference>
<keyword evidence="9" id="KW-1185">Reference proteome</keyword>
<keyword evidence="3 6" id="KW-1133">Transmembrane helix</keyword>
<accession>A0ABP8XFD7</accession>
<dbReference type="EMBL" id="BAABIC010000023">
    <property type="protein sequence ID" value="GAA4707006.1"/>
    <property type="molecule type" value="Genomic_DNA"/>
</dbReference>
<feature type="transmembrane region" description="Helical" evidence="6">
    <location>
        <begin position="432"/>
        <end position="451"/>
    </location>
</feature>
<feature type="transmembrane region" description="Helical" evidence="6">
    <location>
        <begin position="159"/>
        <end position="181"/>
    </location>
</feature>
<dbReference type="InterPro" id="IPR036259">
    <property type="entry name" value="MFS_trans_sf"/>
</dbReference>
<name>A0ABP8XFD7_9PSEU</name>
<evidence type="ECO:0000313" key="9">
    <source>
        <dbReference type="Proteomes" id="UP001500325"/>
    </source>
</evidence>
<evidence type="ECO:0000256" key="5">
    <source>
        <dbReference type="SAM" id="MobiDB-lite"/>
    </source>
</evidence>
<feature type="transmembrane region" description="Helical" evidence="6">
    <location>
        <begin position="127"/>
        <end position="152"/>
    </location>
</feature>
<feature type="transmembrane region" description="Helical" evidence="6">
    <location>
        <begin position="103"/>
        <end position="121"/>
    </location>
</feature>
<evidence type="ECO:0000256" key="2">
    <source>
        <dbReference type="ARBA" id="ARBA00022692"/>
    </source>
</evidence>
<dbReference type="Pfam" id="PF07690">
    <property type="entry name" value="MFS_1"/>
    <property type="match status" value="1"/>
</dbReference>
<evidence type="ECO:0000256" key="3">
    <source>
        <dbReference type="ARBA" id="ARBA00022989"/>
    </source>
</evidence>
<evidence type="ECO:0000256" key="1">
    <source>
        <dbReference type="ARBA" id="ARBA00004651"/>
    </source>
</evidence>
<feature type="transmembrane region" description="Helical" evidence="6">
    <location>
        <begin position="397"/>
        <end position="420"/>
    </location>
</feature>
<evidence type="ECO:0000313" key="8">
    <source>
        <dbReference type="EMBL" id="GAA4707006.1"/>
    </source>
</evidence>
<dbReference type="PANTHER" id="PTHR23508">
    <property type="entry name" value="CARBOXYLIC ACID TRANSPORTER PROTEIN HOMOLOG"/>
    <property type="match status" value="1"/>
</dbReference>
<keyword evidence="2 6" id="KW-0812">Transmembrane</keyword>
<comment type="caution">
    <text evidence="8">The sequence shown here is derived from an EMBL/GenBank/DDBJ whole genome shotgun (WGS) entry which is preliminary data.</text>
</comment>
<feature type="region of interest" description="Disordered" evidence="5">
    <location>
        <begin position="1"/>
        <end position="20"/>
    </location>
</feature>
<gene>
    <name evidence="8" type="ORF">GCM10023215_54720</name>
</gene>
<dbReference type="Gene3D" id="1.20.1250.20">
    <property type="entry name" value="MFS general substrate transporter like domains"/>
    <property type="match status" value="1"/>
</dbReference>
<proteinExistence type="predicted"/>
<sequence>MQSDDDGGSPPAVAPPSPPVTDHIAREKMSGLQIRAVVVAIGLVVLDGYDVSLTSFSAPYIEKGFGVSKAELGLVMSGALIGMLVGSIIVAPLADRIGRRRMGVISAVTIAVGMFIGPFATPDTGTWPLVVSRIVTGVGVGSLVAVVGVILAEYTGKRIYALVMAVFAAAINIGGLLGAMIVGPMLGAYGWQFGWWVGFVLSAIAAVATFAFLPESLAWLAEGRRPDSLQRLNALLAKMHRPALEALPESDSKGVRAKGSLRTVFTGRTGFYTLLMVVGYFAYMLSFYFMTNWAPSAVASANQNPALAPQLVIAFSIGGILGNVVFGYLGGKLSIRVLAPVFLVLATATLSLFGIAGPDMPTAWWTLFQASFFVCAGTAAFYAIVPTLYPTLARSTGFGVVIGLGRFGGIAAPIVGGAAFDAGLGMGEAFTIFALPMLVAGLSIVALHLGLRRSAGRAPELAGTSA</sequence>
<feature type="transmembrane region" description="Helical" evidence="6">
    <location>
        <begin position="337"/>
        <end position="357"/>
    </location>
</feature>
<dbReference type="PROSITE" id="PS00216">
    <property type="entry name" value="SUGAR_TRANSPORT_1"/>
    <property type="match status" value="1"/>
</dbReference>
<feature type="transmembrane region" description="Helical" evidence="6">
    <location>
        <begin position="72"/>
        <end position="91"/>
    </location>
</feature>